<comment type="function">
    <text evidence="6">Catalyzes the GTP-dependent phosphorylation of the 3'-hydroxyl group of dephosphocoenzyme A to form coenzyme A (CoA).</text>
</comment>
<dbReference type="GO" id="GO:0016301">
    <property type="term" value="F:kinase activity"/>
    <property type="evidence" value="ECO:0007669"/>
    <property type="project" value="UniProtKB-UniRule"/>
</dbReference>
<dbReference type="RefSeq" id="WP_238477738.1">
    <property type="nucleotide sequence ID" value="NZ_CP064786.1"/>
</dbReference>
<feature type="binding site" evidence="6">
    <location>
        <position position="51"/>
    </location>
    <ligand>
        <name>GTP</name>
        <dbReference type="ChEBI" id="CHEBI:37565"/>
    </ligand>
</feature>
<evidence type="ECO:0000256" key="1">
    <source>
        <dbReference type="ARBA" id="ARBA00022679"/>
    </source>
</evidence>
<dbReference type="GO" id="GO:0015937">
    <property type="term" value="P:coenzyme A biosynthetic process"/>
    <property type="evidence" value="ECO:0007669"/>
    <property type="project" value="UniProtKB-UniRule"/>
</dbReference>
<feature type="binding site" evidence="6">
    <location>
        <position position="52"/>
    </location>
    <ligand>
        <name>GTP</name>
        <dbReference type="ChEBI" id="CHEBI:37565"/>
    </ligand>
</feature>
<dbReference type="PANTHER" id="PTHR40732:SF1">
    <property type="entry name" value="GTP-DEPENDENT DEPHOSPHO-COA KINASE"/>
    <property type="match status" value="1"/>
</dbReference>
<keyword evidence="3 6" id="KW-0418">Kinase</keyword>
<dbReference type="Pfam" id="PF04019">
    <property type="entry name" value="DUF359"/>
    <property type="match status" value="1"/>
</dbReference>
<evidence type="ECO:0000313" key="7">
    <source>
        <dbReference type="EMBL" id="QSG03692.1"/>
    </source>
</evidence>
<comment type="pathway">
    <text evidence="6">Cofactor biosynthesis; coenzyme A biosynthesis.</text>
</comment>
<dbReference type="HAMAP" id="MF_00590">
    <property type="entry name" value="Dephospho_CoA_kinase_GTP_dep"/>
    <property type="match status" value="1"/>
</dbReference>
<keyword evidence="8" id="KW-1185">Reference proteome</keyword>
<proteinExistence type="inferred from homology"/>
<evidence type="ECO:0000256" key="3">
    <source>
        <dbReference type="ARBA" id="ARBA00022777"/>
    </source>
</evidence>
<feature type="binding site" evidence="6">
    <location>
        <position position="53"/>
    </location>
    <ligand>
        <name>GTP</name>
        <dbReference type="ChEBI" id="CHEBI:37565"/>
    </ligand>
</feature>
<feature type="binding site" evidence="6">
    <location>
        <position position="128"/>
    </location>
    <ligand>
        <name>GTP</name>
        <dbReference type="ChEBI" id="CHEBI:37565"/>
    </ligand>
</feature>
<evidence type="ECO:0000313" key="8">
    <source>
        <dbReference type="Proteomes" id="UP000663586"/>
    </source>
</evidence>
<gene>
    <name evidence="7" type="ORF">AArcS_2496</name>
</gene>
<keyword evidence="2 6" id="KW-0547">Nucleotide-binding</keyword>
<evidence type="ECO:0000256" key="2">
    <source>
        <dbReference type="ARBA" id="ARBA00022741"/>
    </source>
</evidence>
<evidence type="ECO:0000256" key="4">
    <source>
        <dbReference type="ARBA" id="ARBA00022993"/>
    </source>
</evidence>
<dbReference type="KEGG" id="hara:AArcS_2496"/>
<protein>
    <recommendedName>
        <fullName evidence="6">GTP-dependent dephospho-CoA kinase</fullName>
        <ecNumber evidence="6">2.7.1.237</ecNumber>
    </recommendedName>
    <alternativeName>
        <fullName evidence="6">Dephospho-coenzyme A kinase</fullName>
        <shortName evidence="6">DPCK</shortName>
    </alternativeName>
</protein>
<dbReference type="PIRSF" id="PIRSF006533">
    <property type="entry name" value="UCP006533"/>
    <property type="match status" value="1"/>
</dbReference>
<evidence type="ECO:0000256" key="6">
    <source>
        <dbReference type="HAMAP-Rule" id="MF_00590"/>
    </source>
</evidence>
<dbReference type="AlphaFoldDB" id="A0A897MT64"/>
<dbReference type="EC" id="2.7.1.237" evidence="6"/>
<dbReference type="EMBL" id="CP064786">
    <property type="protein sequence ID" value="QSG03692.1"/>
    <property type="molecule type" value="Genomic_DNA"/>
</dbReference>
<feature type="binding site" evidence="6">
    <location>
        <position position="151"/>
    </location>
    <ligand>
        <name>GTP</name>
        <dbReference type="ChEBI" id="CHEBI:37565"/>
    </ligand>
</feature>
<name>A0A897MT64_9EURY</name>
<comment type="caution">
    <text evidence="6">Lacks conserved residue(s) required for the propagation of feature annotation.</text>
</comment>
<evidence type="ECO:0000256" key="5">
    <source>
        <dbReference type="ARBA" id="ARBA00023134"/>
    </source>
</evidence>
<comment type="catalytic activity">
    <reaction evidence="6">
        <text>3'-dephospho-CoA + GTP = GDP + CoA + H(+)</text>
        <dbReference type="Rhea" id="RHEA:61156"/>
        <dbReference type="ChEBI" id="CHEBI:15378"/>
        <dbReference type="ChEBI" id="CHEBI:37565"/>
        <dbReference type="ChEBI" id="CHEBI:57287"/>
        <dbReference type="ChEBI" id="CHEBI:57328"/>
        <dbReference type="ChEBI" id="CHEBI:58189"/>
        <dbReference type="EC" id="2.7.1.237"/>
    </reaction>
</comment>
<dbReference type="PANTHER" id="PTHR40732">
    <property type="entry name" value="UPF0218 PROTEIN TK1697"/>
    <property type="match status" value="1"/>
</dbReference>
<accession>A0A897MT64</accession>
<dbReference type="GeneID" id="70685877"/>
<dbReference type="Proteomes" id="UP000663586">
    <property type="component" value="Chromosome"/>
</dbReference>
<dbReference type="UniPathway" id="UPA00241"/>
<keyword evidence="1 6" id="KW-0808">Transferase</keyword>
<comment type="similarity">
    <text evidence="6">Belongs to the GTP-dependent DPCK family.</text>
</comment>
<keyword evidence="5 6" id="KW-0342">GTP-binding</keyword>
<dbReference type="GO" id="GO:0005525">
    <property type="term" value="F:GTP binding"/>
    <property type="evidence" value="ECO:0007669"/>
    <property type="project" value="UniProtKB-UniRule"/>
</dbReference>
<keyword evidence="4 6" id="KW-0173">Coenzyme A biosynthesis</keyword>
<sequence>MSPDDDRDDTDVVVTLPEELRSAFKEPLGPVYTDPQLLLEDAGSPLIAVGDIVTYHFERVGVQPDVVLVDGRTKRREVDDEVRETVDALPNQIEAVNPAGTLSAELLYALVNALDRAEATTIVVDGEEDLAAVPAVLAAPVGASVVYGQPDEGMVNVRVTEERKMEFRDLLSRMDGDHERLWALLE</sequence>
<dbReference type="InterPro" id="IPR007164">
    <property type="entry name" value="GTP-dep_dephospho-CoA_kin"/>
</dbReference>
<feature type="binding site" evidence="6">
    <location>
        <position position="70"/>
    </location>
    <ligand>
        <name>GTP</name>
        <dbReference type="ChEBI" id="CHEBI:37565"/>
    </ligand>
</feature>
<reference evidence="7" key="1">
    <citation type="submission" date="2020-11" db="EMBL/GenBank/DDBJ databases">
        <title>Carbohydrate-dependent, anaerobic sulfur respiration: A novel catabolism in halophilic archaea.</title>
        <authorList>
            <person name="Sorokin D.Y."/>
            <person name="Messina E."/>
            <person name="Smedile F."/>
            <person name="La Cono V."/>
            <person name="Hallsworth J.E."/>
            <person name="Yakimov M.M."/>
        </authorList>
    </citation>
    <scope>NUCLEOTIDE SEQUENCE</scope>
    <source>
        <strain evidence="7">AArc-S</strain>
    </source>
</reference>
<organism evidence="7 8">
    <name type="scientific">Natranaeroarchaeum sulfidigenes</name>
    <dbReference type="NCBI Taxonomy" id="2784880"/>
    <lineage>
        <taxon>Archaea</taxon>
        <taxon>Methanobacteriati</taxon>
        <taxon>Methanobacteriota</taxon>
        <taxon>Stenosarchaea group</taxon>
        <taxon>Halobacteria</taxon>
        <taxon>Halobacteriales</taxon>
        <taxon>Natronoarchaeaceae</taxon>
        <taxon>Natranaeroarchaeum</taxon>
    </lineage>
</organism>